<protein>
    <recommendedName>
        <fullName evidence="5">Transmembrane protein</fullName>
    </recommendedName>
</protein>
<evidence type="ECO:0000313" key="3">
    <source>
        <dbReference type="EMBL" id="MED6114959.1"/>
    </source>
</evidence>
<sequence length="183" mass="21857">MAKHGVSHTLAIILIIAAIIYSAIADFEENDVKKQKSTKKQADFEENDVKKQKSTKKQGAEFNHTVIHDHEKPWNPIFDDAYDLKACLDKCEKAYDKSLTKRSAGRWTRCRTLCRKLHKCIEQCNEHYGNEEESKICIEIYCNQRSFYNKEIPPRLKNKRTYFIINRKYFIYFILFYFFEFVF</sequence>
<accession>A0ABU6QTD5</accession>
<evidence type="ECO:0008006" key="5">
    <source>
        <dbReference type="Google" id="ProtNLM"/>
    </source>
</evidence>
<evidence type="ECO:0000313" key="4">
    <source>
        <dbReference type="Proteomes" id="UP001341840"/>
    </source>
</evidence>
<organism evidence="3 4">
    <name type="scientific">Stylosanthes scabra</name>
    <dbReference type="NCBI Taxonomy" id="79078"/>
    <lineage>
        <taxon>Eukaryota</taxon>
        <taxon>Viridiplantae</taxon>
        <taxon>Streptophyta</taxon>
        <taxon>Embryophyta</taxon>
        <taxon>Tracheophyta</taxon>
        <taxon>Spermatophyta</taxon>
        <taxon>Magnoliopsida</taxon>
        <taxon>eudicotyledons</taxon>
        <taxon>Gunneridae</taxon>
        <taxon>Pentapetalae</taxon>
        <taxon>rosids</taxon>
        <taxon>fabids</taxon>
        <taxon>Fabales</taxon>
        <taxon>Fabaceae</taxon>
        <taxon>Papilionoideae</taxon>
        <taxon>50 kb inversion clade</taxon>
        <taxon>dalbergioids sensu lato</taxon>
        <taxon>Dalbergieae</taxon>
        <taxon>Pterocarpus clade</taxon>
        <taxon>Stylosanthes</taxon>
    </lineage>
</organism>
<feature type="transmembrane region" description="Helical" evidence="2">
    <location>
        <begin position="161"/>
        <end position="179"/>
    </location>
</feature>
<feature type="transmembrane region" description="Helical" evidence="2">
    <location>
        <begin position="6"/>
        <end position="27"/>
    </location>
</feature>
<proteinExistence type="predicted"/>
<reference evidence="3 4" key="1">
    <citation type="journal article" date="2023" name="Plants (Basel)">
        <title>Bridging the Gap: Combining Genomics and Transcriptomics Approaches to Understand Stylosanthes scabra, an Orphan Legume from the Brazilian Caatinga.</title>
        <authorList>
            <person name="Ferreira-Neto J.R.C."/>
            <person name="da Silva M.D."/>
            <person name="Binneck E."/>
            <person name="de Melo N.F."/>
            <person name="da Silva R.H."/>
            <person name="de Melo A.L.T.M."/>
            <person name="Pandolfi V."/>
            <person name="Bustamante F.O."/>
            <person name="Brasileiro-Vidal A.C."/>
            <person name="Benko-Iseppon A.M."/>
        </authorList>
    </citation>
    <scope>NUCLEOTIDE SEQUENCE [LARGE SCALE GENOMIC DNA]</scope>
    <source>
        <tissue evidence="3">Leaves</tissue>
    </source>
</reference>
<comment type="caution">
    <text evidence="3">The sequence shown here is derived from an EMBL/GenBank/DDBJ whole genome shotgun (WGS) entry which is preliminary data.</text>
</comment>
<keyword evidence="2" id="KW-0812">Transmembrane</keyword>
<gene>
    <name evidence="3" type="ORF">PIB30_085507</name>
</gene>
<evidence type="ECO:0000256" key="1">
    <source>
        <dbReference type="SAM" id="MobiDB-lite"/>
    </source>
</evidence>
<dbReference type="Proteomes" id="UP001341840">
    <property type="component" value="Unassembled WGS sequence"/>
</dbReference>
<feature type="region of interest" description="Disordered" evidence="1">
    <location>
        <begin position="37"/>
        <end position="57"/>
    </location>
</feature>
<evidence type="ECO:0000256" key="2">
    <source>
        <dbReference type="SAM" id="Phobius"/>
    </source>
</evidence>
<feature type="compositionally biased region" description="Basic and acidic residues" evidence="1">
    <location>
        <begin position="37"/>
        <end position="51"/>
    </location>
</feature>
<keyword evidence="2" id="KW-1133">Transmembrane helix</keyword>
<keyword evidence="4" id="KW-1185">Reference proteome</keyword>
<dbReference type="EMBL" id="JASCZI010001429">
    <property type="protein sequence ID" value="MED6114959.1"/>
    <property type="molecule type" value="Genomic_DNA"/>
</dbReference>
<name>A0ABU6QTD5_9FABA</name>
<keyword evidence="2" id="KW-0472">Membrane</keyword>